<feature type="region of interest" description="Disordered" evidence="2">
    <location>
        <begin position="1"/>
        <end position="137"/>
    </location>
</feature>
<organism evidence="3 4">
    <name type="scientific">Kingdonia uniflora</name>
    <dbReference type="NCBI Taxonomy" id="39325"/>
    <lineage>
        <taxon>Eukaryota</taxon>
        <taxon>Viridiplantae</taxon>
        <taxon>Streptophyta</taxon>
        <taxon>Embryophyta</taxon>
        <taxon>Tracheophyta</taxon>
        <taxon>Spermatophyta</taxon>
        <taxon>Magnoliopsida</taxon>
        <taxon>Ranunculales</taxon>
        <taxon>Circaeasteraceae</taxon>
        <taxon>Kingdonia</taxon>
    </lineage>
</organism>
<protein>
    <submittedName>
        <fullName evidence="3">Uncharacterized protein</fullName>
    </submittedName>
</protein>
<feature type="compositionally biased region" description="Acidic residues" evidence="2">
    <location>
        <begin position="63"/>
        <end position="81"/>
    </location>
</feature>
<dbReference type="OrthoDB" id="1922977at2759"/>
<dbReference type="PANTHER" id="PTHR21563">
    <property type="entry name" value="ZINC FINGER C3H1 DOMAIN-CONTAINING PROTEIN"/>
    <property type="match status" value="1"/>
</dbReference>
<dbReference type="InterPro" id="IPR039278">
    <property type="entry name" value="Red1"/>
</dbReference>
<evidence type="ECO:0000313" key="4">
    <source>
        <dbReference type="Proteomes" id="UP000541444"/>
    </source>
</evidence>
<keyword evidence="1" id="KW-0175">Coiled coil</keyword>
<dbReference type="GO" id="GO:0000178">
    <property type="term" value="C:exosome (RNase complex)"/>
    <property type="evidence" value="ECO:0007669"/>
    <property type="project" value="TreeGrafter"/>
</dbReference>
<keyword evidence="4" id="KW-1185">Reference proteome</keyword>
<accession>A0A7J7L771</accession>
<dbReference type="PANTHER" id="PTHR21563:SF3">
    <property type="entry name" value="ZINC FINGER C3H1 DOMAIN-CONTAINING PROTEIN"/>
    <property type="match status" value="1"/>
</dbReference>
<dbReference type="EMBL" id="JACGCM010002580">
    <property type="protein sequence ID" value="KAF6138414.1"/>
    <property type="molecule type" value="Genomic_DNA"/>
</dbReference>
<name>A0A7J7L771_9MAGN</name>
<reference evidence="3 4" key="1">
    <citation type="journal article" date="2020" name="IScience">
        <title>Genome Sequencing of the Endangered Kingdonia uniflora (Circaeasteraceae, Ranunculales) Reveals Potential Mechanisms of Evolutionary Specialization.</title>
        <authorList>
            <person name="Sun Y."/>
            <person name="Deng T."/>
            <person name="Zhang A."/>
            <person name="Moore M.J."/>
            <person name="Landis J.B."/>
            <person name="Lin N."/>
            <person name="Zhang H."/>
            <person name="Zhang X."/>
            <person name="Huang J."/>
            <person name="Zhang X."/>
            <person name="Sun H."/>
            <person name="Wang H."/>
        </authorList>
    </citation>
    <scope>NUCLEOTIDE SEQUENCE [LARGE SCALE GENOMIC DNA]</scope>
    <source>
        <strain evidence="3">TB1705</strain>
        <tissue evidence="3">Leaf</tissue>
    </source>
</reference>
<proteinExistence type="predicted"/>
<comment type="caution">
    <text evidence="3">The sequence shown here is derived from an EMBL/GenBank/DDBJ whole genome shotgun (WGS) entry which is preliminary data.</text>
</comment>
<feature type="coiled-coil region" evidence="1">
    <location>
        <begin position="219"/>
        <end position="253"/>
    </location>
</feature>
<evidence type="ECO:0000256" key="1">
    <source>
        <dbReference type="SAM" id="Coils"/>
    </source>
</evidence>
<dbReference type="GO" id="GO:0005634">
    <property type="term" value="C:nucleus"/>
    <property type="evidence" value="ECO:0007669"/>
    <property type="project" value="TreeGrafter"/>
</dbReference>
<gene>
    <name evidence="3" type="ORF">GIB67_003792</name>
</gene>
<sequence length="282" mass="31646">MKKKKKENRGKTKAEREMGDLGEMELRKKAVASMAARKRRNLKPNSTSPMMMKKRKVIREEGEILPDDEDDNKEDVSTDDDDARRFNNTRTSFDLGKRVSRTGVPSSGDIVKPSDKQNNSKHLETCPRPSKTGNHCTTSGSNALVPFTASKSSLPNGVSGDLVDPAILLNGSSTADDGAAHQLKLASQEKLVIPIATTVTNSSCPPCVEFEQRVDIESLMKLEELHDKELEKAQEYRQSCELAERNARKAYREAYRALFLANVKCTEVYRKRELFRPPVLYQ</sequence>
<evidence type="ECO:0000313" key="3">
    <source>
        <dbReference type="EMBL" id="KAF6138414.1"/>
    </source>
</evidence>
<feature type="compositionally biased region" description="Basic and acidic residues" evidence="2">
    <location>
        <begin position="9"/>
        <end position="28"/>
    </location>
</feature>
<dbReference type="Proteomes" id="UP000541444">
    <property type="component" value="Unassembled WGS sequence"/>
</dbReference>
<dbReference type="AlphaFoldDB" id="A0A7J7L771"/>
<evidence type="ECO:0000256" key="2">
    <source>
        <dbReference type="SAM" id="MobiDB-lite"/>
    </source>
</evidence>